<evidence type="ECO:0000313" key="4">
    <source>
        <dbReference type="Proteomes" id="UP001177023"/>
    </source>
</evidence>
<protein>
    <recommendedName>
        <fullName evidence="2">Aminopeptidase N-like N-terminal domain-containing protein</fullName>
    </recommendedName>
</protein>
<evidence type="ECO:0000259" key="2">
    <source>
        <dbReference type="Pfam" id="PF17900"/>
    </source>
</evidence>
<dbReference type="EMBL" id="CATQJA010000719">
    <property type="protein sequence ID" value="CAJ0563524.1"/>
    <property type="molecule type" value="Genomic_DNA"/>
</dbReference>
<keyword evidence="1" id="KW-1133">Transmembrane helix</keyword>
<feature type="domain" description="Aminopeptidase N-like N-terminal" evidence="2">
    <location>
        <begin position="93"/>
        <end position="269"/>
    </location>
</feature>
<dbReference type="Proteomes" id="UP001177023">
    <property type="component" value="Unassembled WGS sequence"/>
</dbReference>
<dbReference type="SUPFAM" id="SSF63737">
    <property type="entry name" value="Leukotriene A4 hydrolase N-terminal domain"/>
    <property type="match status" value="1"/>
</dbReference>
<dbReference type="Gene3D" id="2.60.40.1730">
    <property type="entry name" value="tricorn interacting facor f3 domain"/>
    <property type="match status" value="1"/>
</dbReference>
<gene>
    <name evidence="3" type="ORF">MSPICULIGERA_LOCUS2470</name>
</gene>
<dbReference type="PANTHER" id="PTHR11533:SF299">
    <property type="entry name" value="AMINOPEPTIDASE"/>
    <property type="match status" value="1"/>
</dbReference>
<accession>A0AA36C7E6</accession>
<keyword evidence="1" id="KW-0472">Membrane</keyword>
<dbReference type="GO" id="GO:0070006">
    <property type="term" value="F:metalloaminopeptidase activity"/>
    <property type="evidence" value="ECO:0007669"/>
    <property type="project" value="TreeGrafter"/>
</dbReference>
<dbReference type="GO" id="GO:0005615">
    <property type="term" value="C:extracellular space"/>
    <property type="evidence" value="ECO:0007669"/>
    <property type="project" value="TreeGrafter"/>
</dbReference>
<feature type="non-terminal residue" evidence="3">
    <location>
        <position position="1"/>
    </location>
</feature>
<name>A0AA36C7E6_9BILA</name>
<keyword evidence="4" id="KW-1185">Reference proteome</keyword>
<dbReference type="GO" id="GO:0008270">
    <property type="term" value="F:zinc ion binding"/>
    <property type="evidence" value="ECO:0007669"/>
    <property type="project" value="TreeGrafter"/>
</dbReference>
<dbReference type="AlphaFoldDB" id="A0AA36C7E6"/>
<dbReference type="GO" id="GO:0016020">
    <property type="term" value="C:membrane"/>
    <property type="evidence" value="ECO:0007669"/>
    <property type="project" value="TreeGrafter"/>
</dbReference>
<evidence type="ECO:0000256" key="1">
    <source>
        <dbReference type="SAM" id="Phobius"/>
    </source>
</evidence>
<dbReference type="InterPro" id="IPR042097">
    <property type="entry name" value="Aminopeptidase_N-like_N_sf"/>
</dbReference>
<dbReference type="Pfam" id="PF17900">
    <property type="entry name" value="Peptidase_M1_N"/>
    <property type="match status" value="1"/>
</dbReference>
<dbReference type="PANTHER" id="PTHR11533">
    <property type="entry name" value="PROTEASE M1 ZINC METALLOPROTEASE"/>
    <property type="match status" value="1"/>
</dbReference>
<proteinExistence type="predicted"/>
<dbReference type="GO" id="GO:0043171">
    <property type="term" value="P:peptide catabolic process"/>
    <property type="evidence" value="ECO:0007669"/>
    <property type="project" value="TreeGrafter"/>
</dbReference>
<feature type="transmembrane region" description="Helical" evidence="1">
    <location>
        <begin position="51"/>
        <end position="73"/>
    </location>
</feature>
<evidence type="ECO:0000313" key="3">
    <source>
        <dbReference type="EMBL" id="CAJ0563524.1"/>
    </source>
</evidence>
<dbReference type="GO" id="GO:0006508">
    <property type="term" value="P:proteolysis"/>
    <property type="evidence" value="ECO:0007669"/>
    <property type="project" value="TreeGrafter"/>
</dbReference>
<comment type="caution">
    <text evidence="3">The sequence shown here is derived from an EMBL/GenBank/DDBJ whole genome shotgun (WGS) entry which is preliminary data.</text>
</comment>
<reference evidence="3" key="1">
    <citation type="submission" date="2023-06" db="EMBL/GenBank/DDBJ databases">
        <authorList>
            <person name="Delattre M."/>
        </authorList>
    </citation>
    <scope>NUCLEOTIDE SEQUENCE</scope>
    <source>
        <strain evidence="3">AF72</strain>
    </source>
</reference>
<dbReference type="GO" id="GO:0005737">
    <property type="term" value="C:cytoplasm"/>
    <property type="evidence" value="ECO:0007669"/>
    <property type="project" value="TreeGrafter"/>
</dbReference>
<dbReference type="GO" id="GO:0042277">
    <property type="term" value="F:peptide binding"/>
    <property type="evidence" value="ECO:0007669"/>
    <property type="project" value="TreeGrafter"/>
</dbReference>
<dbReference type="InterPro" id="IPR050344">
    <property type="entry name" value="Peptidase_M1_aminopeptidases"/>
</dbReference>
<dbReference type="InterPro" id="IPR045357">
    <property type="entry name" value="Aminopeptidase_N-like_N"/>
</dbReference>
<organism evidence="3 4">
    <name type="scientific">Mesorhabditis spiculigera</name>
    <dbReference type="NCBI Taxonomy" id="96644"/>
    <lineage>
        <taxon>Eukaryota</taxon>
        <taxon>Metazoa</taxon>
        <taxon>Ecdysozoa</taxon>
        <taxon>Nematoda</taxon>
        <taxon>Chromadorea</taxon>
        <taxon>Rhabditida</taxon>
        <taxon>Rhabditina</taxon>
        <taxon>Rhabditomorpha</taxon>
        <taxon>Rhabditoidea</taxon>
        <taxon>Rhabditidae</taxon>
        <taxon>Mesorhabditinae</taxon>
        <taxon>Mesorhabditis</taxon>
    </lineage>
</organism>
<sequence length="370" mass="41745">MIRRGVLPGSPAPPTPGPGRKVMLQWPNFRYFKKPQGYTFLTNFECTPRIFTTWLLLSTVAALIYALILFFTLMQKDIRDEEVPTVLPSINTPTGYSVFLTFPMQNTVSSQTFQGMVNISFTAEEATQRLFLHRGLNLDLISFELYSGGQKYPLKKGTYKKESEIQSFIPANNFTVDQNYFAVINFTGRLNAQIKEYNYAAGDGTRYGLVFMNPQTSSKGCRYLFPCFDSSEFPSNFTLNIRHHYSLRALSNFPSIGNKSIGSEYLEDTFLPLESLKPAQVALALTDYPATSSNDTFKITVYHNQQTVSTVSIPRIKQFMDETAYEIGKLDVVVVPDFTTQNQPGLSILNEKETIAESNALQFLKNINGI</sequence>
<keyword evidence="1" id="KW-0812">Transmembrane</keyword>